<dbReference type="Proteomes" id="UP001642464">
    <property type="component" value="Unassembled WGS sequence"/>
</dbReference>
<accession>A0ABP0S7G8</accession>
<evidence type="ECO:0000313" key="11">
    <source>
        <dbReference type="Proteomes" id="UP001642464"/>
    </source>
</evidence>
<evidence type="ECO:0000256" key="7">
    <source>
        <dbReference type="ARBA" id="ARBA00093223"/>
    </source>
</evidence>
<keyword evidence="11" id="KW-1185">Reference proteome</keyword>
<evidence type="ECO:0000256" key="3">
    <source>
        <dbReference type="ARBA" id="ARBA00022801"/>
    </source>
</evidence>
<keyword evidence="2" id="KW-0732">Signal</keyword>
<evidence type="ECO:0000256" key="6">
    <source>
        <dbReference type="ARBA" id="ARBA00038848"/>
    </source>
</evidence>
<dbReference type="PANTHER" id="PTHR11247:SF27">
    <property type="entry name" value="LYSOSOMAL THIOESTERASE PPT2"/>
    <property type="match status" value="1"/>
</dbReference>
<evidence type="ECO:0000256" key="9">
    <source>
        <dbReference type="SAM" id="MobiDB-lite"/>
    </source>
</evidence>
<reference evidence="10 11" key="1">
    <citation type="submission" date="2024-02" db="EMBL/GenBank/DDBJ databases">
        <authorList>
            <person name="Chen Y."/>
            <person name="Shah S."/>
            <person name="Dougan E. K."/>
            <person name="Thang M."/>
            <person name="Chan C."/>
        </authorList>
    </citation>
    <scope>NUCLEOTIDE SEQUENCE [LARGE SCALE GENOMIC DNA]</scope>
</reference>
<comment type="subcellular location">
    <subcellularLocation>
        <location evidence="1">Lysosome</location>
    </subcellularLocation>
</comment>
<name>A0ABP0S7G8_9DINO</name>
<dbReference type="SUPFAM" id="SSF53474">
    <property type="entry name" value="alpha/beta-Hydrolases"/>
    <property type="match status" value="1"/>
</dbReference>
<comment type="caution">
    <text evidence="10">The sequence shown here is derived from an EMBL/GenBank/DDBJ whole genome shotgun (WGS) entry which is preliminary data.</text>
</comment>
<feature type="region of interest" description="Disordered" evidence="9">
    <location>
        <begin position="85"/>
        <end position="114"/>
    </location>
</feature>
<dbReference type="EC" id="3.1.2.2" evidence="6"/>
<gene>
    <name evidence="10" type="ORF">SCF082_LOCUS50354</name>
</gene>
<dbReference type="Gene3D" id="3.40.50.1820">
    <property type="entry name" value="alpha/beta hydrolase"/>
    <property type="match status" value="1"/>
</dbReference>
<keyword evidence="3" id="KW-0378">Hydrolase</keyword>
<dbReference type="InterPro" id="IPR029058">
    <property type="entry name" value="AB_hydrolase_fold"/>
</dbReference>
<organism evidence="10 11">
    <name type="scientific">Durusdinium trenchii</name>
    <dbReference type="NCBI Taxonomy" id="1381693"/>
    <lineage>
        <taxon>Eukaryota</taxon>
        <taxon>Sar</taxon>
        <taxon>Alveolata</taxon>
        <taxon>Dinophyceae</taxon>
        <taxon>Suessiales</taxon>
        <taxon>Symbiodiniaceae</taxon>
        <taxon>Durusdinium</taxon>
    </lineage>
</organism>
<proteinExistence type="predicted"/>
<comment type="catalytic activity">
    <reaction evidence="7">
        <text>S-hexadecanoyl-N-acetylcysteamine + H2O = N-acetylcysteamine + hexadecanoate + H(+)</text>
        <dbReference type="Rhea" id="RHEA:84099"/>
        <dbReference type="ChEBI" id="CHEBI:7896"/>
        <dbReference type="ChEBI" id="CHEBI:15377"/>
        <dbReference type="ChEBI" id="CHEBI:15378"/>
        <dbReference type="ChEBI" id="CHEBI:74410"/>
        <dbReference type="ChEBI" id="CHEBI:233601"/>
    </reaction>
</comment>
<evidence type="ECO:0000256" key="1">
    <source>
        <dbReference type="ARBA" id="ARBA00004371"/>
    </source>
</evidence>
<feature type="non-terminal residue" evidence="10">
    <location>
        <position position="1"/>
    </location>
</feature>
<keyword evidence="5" id="KW-0458">Lysosome</keyword>
<keyword evidence="4" id="KW-0325">Glycoprotein</keyword>
<sequence>PKWSGAHWTHNTMESAASAAYDLLDEGSPNRSDATPRRLWHRAVVTALGIAATAAACLWTLPPPWRSVESEPAIHPTDLDAAVQSKRPQLPRGSSPFSHQQELPTDDVSGKGNSTRLRPVVMFHGAAESEREFLLAKHWIESEHPGTWTVLVNLFAGTESFKPLEEQVRGLYAYLLRLQEDFPKQFQGGYNLLCHSQGALVCRAVLQVMENHPVLHFISLAGPQMGVYGTTWLESAQPFLEKSLPIPALPQFIPSSIMSIGAGVLAGNFHTLAYGSLQNSTSLANLWHDPLHEHEYLKGNLGKFLLEKFIFMPETIVFFFNVLMHMDCFKQFFKKYAFVLGQRRNRCRKSKHWNTALGS</sequence>
<comment type="function">
    <text evidence="8">Catalyzes the cleavage of thioester bonds from S-palmitoyl-CoA or S-palmitoyl-N-acetylcysteamine (unbranched structures) but does not have activity against palmitoylcysteine or palmitoylated proteins, branched structures or bulky head groups. Conversely, hydrolyzes both long and short chain fatty acyl-CoA substrate.</text>
</comment>
<dbReference type="EMBL" id="CAXAMM010043045">
    <property type="protein sequence ID" value="CAK9108249.1"/>
    <property type="molecule type" value="Genomic_DNA"/>
</dbReference>
<protein>
    <recommendedName>
        <fullName evidence="6">palmitoyl-CoA hydrolase</fullName>
        <ecNumber evidence="6">3.1.2.2</ecNumber>
    </recommendedName>
</protein>
<evidence type="ECO:0000256" key="2">
    <source>
        <dbReference type="ARBA" id="ARBA00022729"/>
    </source>
</evidence>
<dbReference type="Pfam" id="PF02089">
    <property type="entry name" value="Palm_thioest"/>
    <property type="match status" value="1"/>
</dbReference>
<evidence type="ECO:0000313" key="10">
    <source>
        <dbReference type="EMBL" id="CAK9108249.1"/>
    </source>
</evidence>
<evidence type="ECO:0000256" key="5">
    <source>
        <dbReference type="ARBA" id="ARBA00023228"/>
    </source>
</evidence>
<evidence type="ECO:0000256" key="4">
    <source>
        <dbReference type="ARBA" id="ARBA00023180"/>
    </source>
</evidence>
<dbReference type="PANTHER" id="PTHR11247">
    <property type="entry name" value="PALMITOYL-PROTEIN THIOESTERASE/DOLICHYLDIPHOSPHATASE 1"/>
    <property type="match status" value="1"/>
</dbReference>
<evidence type="ECO:0000256" key="8">
    <source>
        <dbReference type="ARBA" id="ARBA00093353"/>
    </source>
</evidence>